<name>A0A8K0DCV2_IGNLU</name>
<comment type="caution">
    <text evidence="3">The sequence shown here is derived from an EMBL/GenBank/DDBJ whole genome shotgun (WGS) entry which is preliminary data.</text>
</comment>
<feature type="region of interest" description="Disordered" evidence="1">
    <location>
        <begin position="290"/>
        <end position="359"/>
    </location>
</feature>
<reference evidence="3" key="1">
    <citation type="submission" date="2019-08" db="EMBL/GenBank/DDBJ databases">
        <title>The genome of the North American firefly Photinus pyralis.</title>
        <authorList>
            <consortium name="Photinus pyralis genome working group"/>
            <person name="Fallon T.R."/>
            <person name="Sander Lower S.E."/>
            <person name="Weng J.-K."/>
        </authorList>
    </citation>
    <scope>NUCLEOTIDE SEQUENCE</scope>
    <source>
        <strain evidence="3">TRF0915ILg1</strain>
        <tissue evidence="3">Whole body</tissue>
    </source>
</reference>
<dbReference type="EMBL" id="VTPC01001028">
    <property type="protein sequence ID" value="KAF2903444.1"/>
    <property type="molecule type" value="Genomic_DNA"/>
</dbReference>
<feature type="transmembrane region" description="Helical" evidence="2">
    <location>
        <begin position="416"/>
        <end position="436"/>
    </location>
</feature>
<evidence type="ECO:0000256" key="2">
    <source>
        <dbReference type="SAM" id="Phobius"/>
    </source>
</evidence>
<keyword evidence="2" id="KW-0812">Transmembrane</keyword>
<organism evidence="3 4">
    <name type="scientific">Ignelater luminosus</name>
    <name type="common">Cucubano</name>
    <name type="synonym">Pyrophorus luminosus</name>
    <dbReference type="NCBI Taxonomy" id="2038154"/>
    <lineage>
        <taxon>Eukaryota</taxon>
        <taxon>Metazoa</taxon>
        <taxon>Ecdysozoa</taxon>
        <taxon>Arthropoda</taxon>
        <taxon>Hexapoda</taxon>
        <taxon>Insecta</taxon>
        <taxon>Pterygota</taxon>
        <taxon>Neoptera</taxon>
        <taxon>Endopterygota</taxon>
        <taxon>Coleoptera</taxon>
        <taxon>Polyphaga</taxon>
        <taxon>Elateriformia</taxon>
        <taxon>Elateroidea</taxon>
        <taxon>Elateridae</taxon>
        <taxon>Agrypninae</taxon>
        <taxon>Pyrophorini</taxon>
        <taxon>Ignelater</taxon>
    </lineage>
</organism>
<keyword evidence="2" id="KW-1133">Transmembrane helix</keyword>
<keyword evidence="2" id="KW-0472">Membrane</keyword>
<feature type="compositionally biased region" description="Polar residues" evidence="1">
    <location>
        <begin position="294"/>
        <end position="304"/>
    </location>
</feature>
<protein>
    <submittedName>
        <fullName evidence="3">Uncharacterized protein</fullName>
    </submittedName>
</protein>
<evidence type="ECO:0000256" key="1">
    <source>
        <dbReference type="SAM" id="MobiDB-lite"/>
    </source>
</evidence>
<proteinExistence type="predicted"/>
<sequence>MDDELTAALRIHGYTFSSDSDSYSSDYDSEDEYILSLRPPPLLISELEDRIVTVPAIHKSNSWERCNEESFQVQSDKHSGSNVSHLDQSKSILINDHNNLRQTTHFKSPWKNISSESAISNNIAHDSLKEFPPLPSKEVRNTENKENENNVIVKNINSQALKQQTKHSNNNAPKYLSVQKNKQNEILPTPRVFKVPVNNTQLIENRNKSLNHAKRKTDIRIISNNIINILEESGDKPSNNFSKRINKYSNVCSKTNLTQDVEFHYKQMTDLKGATKSTIKSSELSRNVMHVEAQTPNDEQTPQDISKRMGKSANSKVKKSNYKIKDMATTSNKSRKISNEKNCNKMKQQKSKNNSPKANEALEISDECLCNKNKLSITENRSFSRNNAVHHLIRRAKGIKSKRIIAKSRRTYDVTMITNLLIILSIGFIILIFYGMHKIICLRSVSL</sequence>
<evidence type="ECO:0000313" key="4">
    <source>
        <dbReference type="Proteomes" id="UP000801492"/>
    </source>
</evidence>
<evidence type="ECO:0000313" key="3">
    <source>
        <dbReference type="EMBL" id="KAF2903444.1"/>
    </source>
</evidence>
<accession>A0A8K0DCV2</accession>
<gene>
    <name evidence="3" type="ORF">ILUMI_02750</name>
</gene>
<dbReference type="Proteomes" id="UP000801492">
    <property type="component" value="Unassembled WGS sequence"/>
</dbReference>
<dbReference type="AlphaFoldDB" id="A0A8K0DCV2"/>
<keyword evidence="4" id="KW-1185">Reference proteome</keyword>